<dbReference type="SUPFAM" id="SSF55797">
    <property type="entry name" value="PR-1-like"/>
    <property type="match status" value="1"/>
</dbReference>
<keyword evidence="4" id="KW-1185">Reference proteome</keyword>
<feature type="chain" id="PRO_5046519785" evidence="1">
    <location>
        <begin position="21"/>
        <end position="163"/>
    </location>
</feature>
<organism evidence="3 4">
    <name type="scientific">Flavobacterium chuncheonense</name>
    <dbReference type="NCBI Taxonomy" id="2026653"/>
    <lineage>
        <taxon>Bacteria</taxon>
        <taxon>Pseudomonadati</taxon>
        <taxon>Bacteroidota</taxon>
        <taxon>Flavobacteriia</taxon>
        <taxon>Flavobacteriales</taxon>
        <taxon>Flavobacteriaceae</taxon>
        <taxon>Flavobacterium</taxon>
    </lineage>
</organism>
<accession>A0ABW5YH72</accession>
<dbReference type="PANTHER" id="PTHR31157:SF1">
    <property type="entry name" value="SCP DOMAIN-CONTAINING PROTEIN"/>
    <property type="match status" value="1"/>
</dbReference>
<evidence type="ECO:0000256" key="1">
    <source>
        <dbReference type="SAM" id="SignalP"/>
    </source>
</evidence>
<dbReference type="InterPro" id="IPR035940">
    <property type="entry name" value="CAP_sf"/>
</dbReference>
<dbReference type="CDD" id="cd05379">
    <property type="entry name" value="CAP_bacterial"/>
    <property type="match status" value="1"/>
</dbReference>
<comment type="caution">
    <text evidence="3">The sequence shown here is derived from an EMBL/GenBank/DDBJ whole genome shotgun (WGS) entry which is preliminary data.</text>
</comment>
<evidence type="ECO:0000313" key="4">
    <source>
        <dbReference type="Proteomes" id="UP001597534"/>
    </source>
</evidence>
<evidence type="ECO:0000259" key="2">
    <source>
        <dbReference type="Pfam" id="PF00188"/>
    </source>
</evidence>
<feature type="signal peptide" evidence="1">
    <location>
        <begin position="1"/>
        <end position="20"/>
    </location>
</feature>
<dbReference type="EMBL" id="JBHUPC010000004">
    <property type="protein sequence ID" value="MFD2890441.1"/>
    <property type="molecule type" value="Genomic_DNA"/>
</dbReference>
<evidence type="ECO:0000313" key="3">
    <source>
        <dbReference type="EMBL" id="MFD2890441.1"/>
    </source>
</evidence>
<protein>
    <submittedName>
        <fullName evidence="3">CAP domain-containing protein</fullName>
    </submittedName>
</protein>
<dbReference type="InterPro" id="IPR014044">
    <property type="entry name" value="CAP_dom"/>
</dbReference>
<proteinExistence type="predicted"/>
<dbReference type="Proteomes" id="UP001597534">
    <property type="component" value="Unassembled WGS sequence"/>
</dbReference>
<dbReference type="RefSeq" id="WP_379809876.1">
    <property type="nucleotide sequence ID" value="NZ_JBHUPC010000004.1"/>
</dbReference>
<dbReference type="PROSITE" id="PS51257">
    <property type="entry name" value="PROKAR_LIPOPROTEIN"/>
    <property type="match status" value="1"/>
</dbReference>
<feature type="domain" description="SCP" evidence="2">
    <location>
        <begin position="48"/>
        <end position="156"/>
    </location>
</feature>
<gene>
    <name evidence="3" type="ORF">ACFS5J_00220</name>
</gene>
<name>A0ABW5YH72_9FLAO</name>
<dbReference type="PANTHER" id="PTHR31157">
    <property type="entry name" value="SCP DOMAIN-CONTAINING PROTEIN"/>
    <property type="match status" value="1"/>
</dbReference>
<dbReference type="Gene3D" id="3.40.33.10">
    <property type="entry name" value="CAP"/>
    <property type="match status" value="1"/>
</dbReference>
<sequence length="163" mass="18636">MKKCLIVFLASIAIIATSCTSETERFEEPTLTEIQQHYVHTAMELELLDLINSYRVEHGLNTLSIIEHISYKANEHNNFMIETNTVNHVGFEERRHNLEQVLGAVRVGENIAFGYSSPEAALTAWTESEGHKANLDGDYTHFGVSIKKDLEGRKYYTNMFIRK</sequence>
<dbReference type="Pfam" id="PF00188">
    <property type="entry name" value="CAP"/>
    <property type="match status" value="1"/>
</dbReference>
<keyword evidence="1" id="KW-0732">Signal</keyword>
<reference evidence="4" key="1">
    <citation type="journal article" date="2019" name="Int. J. Syst. Evol. Microbiol.">
        <title>The Global Catalogue of Microorganisms (GCM) 10K type strain sequencing project: providing services to taxonomists for standard genome sequencing and annotation.</title>
        <authorList>
            <consortium name="The Broad Institute Genomics Platform"/>
            <consortium name="The Broad Institute Genome Sequencing Center for Infectious Disease"/>
            <person name="Wu L."/>
            <person name="Ma J."/>
        </authorList>
    </citation>
    <scope>NUCLEOTIDE SEQUENCE [LARGE SCALE GENOMIC DNA]</scope>
    <source>
        <strain evidence="4">KCTC 22671</strain>
    </source>
</reference>